<dbReference type="AlphaFoldDB" id="A0A3S1F5I5"/>
<dbReference type="EMBL" id="RXFT01000017">
    <property type="protein sequence ID" value="RUR71056.1"/>
    <property type="molecule type" value="Genomic_DNA"/>
</dbReference>
<dbReference type="OrthoDB" id="5020258at2"/>
<dbReference type="InterPro" id="IPR047729">
    <property type="entry name" value="Sce7726-like"/>
</dbReference>
<name>A0A3S1F5I5_9BURK</name>
<proteinExistence type="predicted"/>
<organism evidence="1 2">
    <name type="scientific">Variovorax guangxiensis</name>
    <dbReference type="NCBI Taxonomy" id="1775474"/>
    <lineage>
        <taxon>Bacteria</taxon>
        <taxon>Pseudomonadati</taxon>
        <taxon>Pseudomonadota</taxon>
        <taxon>Betaproteobacteria</taxon>
        <taxon>Burkholderiales</taxon>
        <taxon>Comamonadaceae</taxon>
        <taxon>Variovorax</taxon>
    </lineage>
</organism>
<comment type="caution">
    <text evidence="1">The sequence shown here is derived from an EMBL/GenBank/DDBJ whole genome shotgun (WGS) entry which is preliminary data.</text>
</comment>
<protein>
    <recommendedName>
        <fullName evidence="3">Sce7726 family protein</fullName>
    </recommendedName>
</protein>
<evidence type="ECO:0000313" key="2">
    <source>
        <dbReference type="Proteomes" id="UP000281118"/>
    </source>
</evidence>
<evidence type="ECO:0000313" key="1">
    <source>
        <dbReference type="EMBL" id="RUR71056.1"/>
    </source>
</evidence>
<accession>A0A3S1F5I5</accession>
<evidence type="ECO:0008006" key="3">
    <source>
        <dbReference type="Google" id="ProtNLM"/>
    </source>
</evidence>
<dbReference type="Proteomes" id="UP000281118">
    <property type="component" value="Unassembled WGS sequence"/>
</dbReference>
<dbReference type="RefSeq" id="WP_126025140.1">
    <property type="nucleotide sequence ID" value="NZ_RXFT01000017.1"/>
</dbReference>
<gene>
    <name evidence="1" type="ORF">EJP67_28780</name>
</gene>
<sequence>MTYIRHPFFRLPLDEGAVAHDVQLRTLLKSAGAWRAEELVLEELCLPAKSQTVRADIVVTGASLTGFEIKAGKDRVTRLPVQAEAYGAVCGFANVATVPMHVNDVTATVPEWWGVWIACGLGGELAMRCVRAARPNPSRDPVRLAEMLWRDEAIAKLAELGLGKGTASKSRAALAQKLAQALSIDEIDIHVQTCLRQRPQRQPLVGVKPRVIVVPKYEMRPRSWLEPQGLRPPFINDVPVVKALSRTAARLATM</sequence>
<reference evidence="1 2" key="1">
    <citation type="submission" date="2018-12" db="EMBL/GenBank/DDBJ databases">
        <title>The genome sequences of Variovorax guangxiensis DSM 27352.</title>
        <authorList>
            <person name="Gao J."/>
            <person name="Sun J."/>
        </authorList>
    </citation>
    <scope>NUCLEOTIDE SEQUENCE [LARGE SCALE GENOMIC DNA]</scope>
    <source>
        <strain evidence="1 2">DSM 27352</strain>
    </source>
</reference>
<dbReference type="NCBIfam" id="NF033832">
    <property type="entry name" value="sce7726_fam"/>
    <property type="match status" value="1"/>
</dbReference>